<evidence type="ECO:0000313" key="5">
    <source>
        <dbReference type="Proteomes" id="UP000249005"/>
    </source>
</evidence>
<proteinExistence type="inferred from homology"/>
<sequence>MERYDVAIIGLGPAGATLARLLDKKLRVIALDKKRESGDDGFKKPCGGLLAPDAQRAFIRFGLNLPTSVIANPQIFSVKTLDTQTGISRNYQRSYININRHAFDLWMKSLVPNHVDVHHDTLCKRIEQTDDGYCITFTEGGKEKRIFTRYLVGADGANSMVRRFLYPNHEIRRYQAIQQWFEDRHPVPFYSCLFDNEVTDCYSWSISKDGHFIFGGAFPMKEGKARYDLLKERLVPHGFTFGDALKSEKCTVLCPSRWQDFVCGQNNAFLIGEAAGFISASSLEGISYALDSAELLSQILNRGGTSLNQAYFKSTFRLRVKLLSKIVKARILTTPWLRKLIMKSGISHIKQTSQMSVR</sequence>
<dbReference type="Gene3D" id="3.50.50.60">
    <property type="entry name" value="FAD/NAD(P)-binding domain"/>
    <property type="match status" value="1"/>
</dbReference>
<reference evidence="4 5" key="1">
    <citation type="submission" date="2018-06" db="EMBL/GenBank/DDBJ databases">
        <authorList>
            <consortium name="Pathogen Informatics"/>
            <person name="Doyle S."/>
        </authorList>
    </citation>
    <scope>NUCLEOTIDE SEQUENCE [LARGE SCALE GENOMIC DNA]</scope>
    <source>
        <strain evidence="4 5">NCTC12151</strain>
    </source>
</reference>
<protein>
    <recommendedName>
        <fullName evidence="2">Protein CbrA</fullName>
    </recommendedName>
</protein>
<gene>
    <name evidence="4" type="ORF">NCTC12151_03250</name>
</gene>
<evidence type="ECO:0000259" key="3">
    <source>
        <dbReference type="Pfam" id="PF01494"/>
    </source>
</evidence>
<accession>A0A2X4VAL4</accession>
<dbReference type="InterPro" id="IPR036188">
    <property type="entry name" value="FAD/NAD-bd_sf"/>
</dbReference>
<evidence type="ECO:0000313" key="4">
    <source>
        <dbReference type="EMBL" id="SQI43812.1"/>
    </source>
</evidence>
<dbReference type="PANTHER" id="PTHR42685:SF22">
    <property type="entry name" value="CONDITIONED MEDIUM FACTOR RECEPTOR 1"/>
    <property type="match status" value="1"/>
</dbReference>
<dbReference type="RefSeq" id="WP_111741562.1">
    <property type="nucleotide sequence ID" value="NZ_LR698987.1"/>
</dbReference>
<dbReference type="NCBIfam" id="NF008519">
    <property type="entry name" value="PRK11445.1"/>
    <property type="match status" value="1"/>
</dbReference>
<feature type="domain" description="FAD-binding" evidence="3">
    <location>
        <begin position="4"/>
        <end position="163"/>
    </location>
</feature>
<dbReference type="PRINTS" id="PR00420">
    <property type="entry name" value="RNGMNOXGNASE"/>
</dbReference>
<dbReference type="Proteomes" id="UP000249005">
    <property type="component" value="Chromosome 1"/>
</dbReference>
<dbReference type="InterPro" id="IPR002938">
    <property type="entry name" value="FAD-bd"/>
</dbReference>
<dbReference type="KEGG" id="lri:NCTC12151_03250"/>
<dbReference type="PANTHER" id="PTHR42685">
    <property type="entry name" value="GERANYLGERANYL DIPHOSPHATE REDUCTASE"/>
    <property type="match status" value="1"/>
</dbReference>
<organism evidence="4 5">
    <name type="scientific">Leminorella richardii</name>
    <dbReference type="NCBI Taxonomy" id="158841"/>
    <lineage>
        <taxon>Bacteria</taxon>
        <taxon>Pseudomonadati</taxon>
        <taxon>Pseudomonadota</taxon>
        <taxon>Gammaproteobacteria</taxon>
        <taxon>Enterobacterales</taxon>
        <taxon>Budviciaceae</taxon>
        <taxon>Leminorella</taxon>
    </lineage>
</organism>
<dbReference type="SUPFAM" id="SSF51905">
    <property type="entry name" value="FAD/NAD(P)-binding domain"/>
    <property type="match status" value="1"/>
</dbReference>
<dbReference type="AlphaFoldDB" id="A0A2X4VAL4"/>
<keyword evidence="5" id="KW-1185">Reference proteome</keyword>
<dbReference type="EMBL" id="LS483470">
    <property type="protein sequence ID" value="SQI43812.1"/>
    <property type="molecule type" value="Genomic_DNA"/>
</dbReference>
<dbReference type="OrthoDB" id="103324at2"/>
<dbReference type="Pfam" id="PF01494">
    <property type="entry name" value="FAD_binding_3"/>
    <property type="match status" value="1"/>
</dbReference>
<dbReference type="GO" id="GO:0071949">
    <property type="term" value="F:FAD binding"/>
    <property type="evidence" value="ECO:0007669"/>
    <property type="project" value="InterPro"/>
</dbReference>
<evidence type="ECO:0000256" key="1">
    <source>
        <dbReference type="ARBA" id="ARBA00038079"/>
    </source>
</evidence>
<comment type="similarity">
    <text evidence="1">Belongs to the CbrA family.</text>
</comment>
<name>A0A2X4VAL4_9GAMM</name>
<evidence type="ECO:0000256" key="2">
    <source>
        <dbReference type="ARBA" id="ARBA00040363"/>
    </source>
</evidence>
<dbReference type="InterPro" id="IPR050407">
    <property type="entry name" value="Geranylgeranyl_reductase"/>
</dbReference>